<dbReference type="EMBL" id="MF770622">
    <property type="protein sequence ID" value="ATG26472.1"/>
    <property type="molecule type" value="Genomic_DNA"/>
</dbReference>
<organism evidence="2">
    <name type="scientific">Cyphia banksiana</name>
    <dbReference type="NCBI Taxonomy" id="2041113"/>
    <lineage>
        <taxon>Eukaryota</taxon>
        <taxon>Viridiplantae</taxon>
        <taxon>Streptophyta</taxon>
        <taxon>Embryophyta</taxon>
        <taxon>Tracheophyta</taxon>
        <taxon>Spermatophyta</taxon>
        <taxon>Magnoliopsida</taxon>
        <taxon>eudicotyledons</taxon>
        <taxon>Gunneridae</taxon>
        <taxon>Pentapetalae</taxon>
        <taxon>asterids</taxon>
        <taxon>campanulids</taxon>
        <taxon>Asterales</taxon>
        <taxon>Campanulaceae</taxon>
        <taxon>Cyphia</taxon>
    </lineage>
</organism>
<keyword evidence="2" id="KW-0934">Plastid</keyword>
<protein>
    <submittedName>
        <fullName evidence="2">Uncharacterized protein</fullName>
    </submittedName>
</protein>
<gene>
    <name evidence="2" type="primary">ORF194</name>
    <name evidence="1" type="ORF">Cyp_ban1Pt0835</name>
    <name evidence="2" type="ORF">Cyp_ban1Pt1694</name>
</gene>
<dbReference type="RefSeq" id="YP_009436262.1">
    <property type="nucleotide sequence ID" value="NC_036087.1"/>
</dbReference>
<geneLocation type="plastid" evidence="2"/>
<dbReference type="EMBL" id="MF770622">
    <property type="protein sequence ID" value="ATG26439.1"/>
    <property type="molecule type" value="Genomic_DNA"/>
</dbReference>
<dbReference type="GeneID" id="34728896"/>
<reference evidence="2" key="1">
    <citation type="journal article" date="2014" name="Proc. Natl. Acad. Sci. U.S.A.">
        <title>The dynamic history of plastid genomes in the Campanulaceae sensu lato is unique among angiosperms.</title>
        <authorList>
            <person name="Knox E.B."/>
        </authorList>
    </citation>
    <scope>NUCLEOTIDE SEQUENCE</scope>
</reference>
<evidence type="ECO:0000313" key="2">
    <source>
        <dbReference type="EMBL" id="ATG26472.1"/>
    </source>
</evidence>
<reference evidence="2" key="2">
    <citation type="submission" date="2017-08" db="EMBL/GenBank/DDBJ databases">
        <authorList>
            <person name="Knox E.B."/>
        </authorList>
    </citation>
    <scope>NUCLEOTIDE SEQUENCE</scope>
</reference>
<proteinExistence type="predicted"/>
<evidence type="ECO:0000313" key="1">
    <source>
        <dbReference type="EMBL" id="ATG26439.1"/>
    </source>
</evidence>
<sequence>MPNADEYLDSNEYIGKLFFYEDKLLEYKHKLLQNDFKEKLLLDELLYERKLLEKAKQSLLHKSICAVLSYSAFKKKFLLENEYQEVDKRKLLEEQYQYEKQSFEIKEELSFIDELLRKNEKEEESLLYERKLLENALQESLLLLFVYADNCRENALEIDFMEWLKQTERKIRKIMYTAMEHYDRYSNGGAWDKK</sequence>
<accession>A0A291F2Y6</accession>
<name>A0A291F2Y6_9ASTR</name>
<dbReference type="RefSeq" id="YP_009436293.1">
    <property type="nucleotide sequence ID" value="NC_036087.1"/>
</dbReference>
<dbReference type="GeneID" id="34728955"/>
<dbReference type="AlphaFoldDB" id="A0A291F2Y6"/>